<proteinExistence type="predicted"/>
<dbReference type="Proteomes" id="UP000838748">
    <property type="component" value="Unassembled WGS sequence"/>
</dbReference>
<evidence type="ECO:0000313" key="3">
    <source>
        <dbReference type="Proteomes" id="UP000838748"/>
    </source>
</evidence>
<dbReference type="PANTHER" id="PTHR43441">
    <property type="entry name" value="RIBOSOMAL-PROTEIN-SERINE ACETYLTRANSFERASE"/>
    <property type="match status" value="1"/>
</dbReference>
<dbReference type="InterPro" id="IPR016181">
    <property type="entry name" value="Acyl_CoA_acyltransferase"/>
</dbReference>
<dbReference type="PROSITE" id="PS51186">
    <property type="entry name" value="GNAT"/>
    <property type="match status" value="1"/>
</dbReference>
<evidence type="ECO:0000259" key="1">
    <source>
        <dbReference type="PROSITE" id="PS51186"/>
    </source>
</evidence>
<dbReference type="Pfam" id="PF13302">
    <property type="entry name" value="Acetyltransf_3"/>
    <property type="match status" value="1"/>
</dbReference>
<dbReference type="PANTHER" id="PTHR43441:SF11">
    <property type="entry name" value="RIBOSOMAL-PROTEIN-SERINE ACETYLTRANSFERASE"/>
    <property type="match status" value="1"/>
</dbReference>
<dbReference type="CDD" id="cd04301">
    <property type="entry name" value="NAT_SF"/>
    <property type="match status" value="1"/>
</dbReference>
<feature type="domain" description="N-acetyltransferase" evidence="1">
    <location>
        <begin position="23"/>
        <end position="182"/>
    </location>
</feature>
<dbReference type="RefSeq" id="WP_237362534.1">
    <property type="nucleotide sequence ID" value="NZ_CAKLDM010000002.1"/>
</dbReference>
<organism evidence="2 3">
    <name type="scientific">Vibrio marisflavi CECT 7928</name>
    <dbReference type="NCBI Taxonomy" id="634439"/>
    <lineage>
        <taxon>Bacteria</taxon>
        <taxon>Pseudomonadati</taxon>
        <taxon>Pseudomonadota</taxon>
        <taxon>Gammaproteobacteria</taxon>
        <taxon>Vibrionales</taxon>
        <taxon>Vibrionaceae</taxon>
        <taxon>Vibrio</taxon>
    </lineage>
</organism>
<dbReference type="EMBL" id="CAKLDM010000002">
    <property type="protein sequence ID" value="CAH0540657.1"/>
    <property type="molecule type" value="Genomic_DNA"/>
</dbReference>
<dbReference type="InterPro" id="IPR000182">
    <property type="entry name" value="GNAT_dom"/>
</dbReference>
<reference evidence="2" key="1">
    <citation type="submission" date="2021-11" db="EMBL/GenBank/DDBJ databases">
        <authorList>
            <person name="Rodrigo-Torres L."/>
            <person name="Arahal R. D."/>
            <person name="Lucena T."/>
        </authorList>
    </citation>
    <scope>NUCLEOTIDE SEQUENCE</scope>
    <source>
        <strain evidence="2">CECT 7928</strain>
    </source>
</reference>
<dbReference type="InterPro" id="IPR051908">
    <property type="entry name" value="Ribosomal_N-acetyltransferase"/>
</dbReference>
<accession>A0ABM9A609</accession>
<dbReference type="SUPFAM" id="SSF55729">
    <property type="entry name" value="Acyl-CoA N-acyltransferases (Nat)"/>
    <property type="match status" value="1"/>
</dbReference>
<evidence type="ECO:0000313" key="2">
    <source>
        <dbReference type="EMBL" id="CAH0540657.1"/>
    </source>
</evidence>
<keyword evidence="3" id="KW-1185">Reference proteome</keyword>
<sequence>MVVDFQIVTPRLVLKLVSSDDAQKLSDCIKQSPSLHQWVDWCSDNFSVDDADEFLLTTRLNWIQAKSFGFGVFRREDNALIGMVSVNELYHTFNMVSLGYWIADSYQNQGYGKESLNAVVEFCFDKLKITRIEIVCDPNNLPSQKLAQACHASFEVIAKNRYLSRGVPKAGMVFSITPEDLN</sequence>
<dbReference type="Gene3D" id="3.40.630.30">
    <property type="match status" value="1"/>
</dbReference>
<gene>
    <name evidence="2" type="ORF">VMF7928_03022</name>
</gene>
<comment type="caution">
    <text evidence="2">The sequence shown here is derived from an EMBL/GenBank/DDBJ whole genome shotgun (WGS) entry which is preliminary data.</text>
</comment>
<name>A0ABM9A609_9VIBR</name>
<protein>
    <recommendedName>
        <fullName evidence="1">N-acetyltransferase domain-containing protein</fullName>
    </recommendedName>
</protein>